<evidence type="ECO:0000259" key="7">
    <source>
        <dbReference type="Pfam" id="PF23274"/>
    </source>
</evidence>
<dbReference type="OrthoDB" id="10256906at2759"/>
<evidence type="ECO:0000259" key="6">
    <source>
        <dbReference type="Pfam" id="PF23036"/>
    </source>
</evidence>
<dbReference type="GO" id="GO:1990071">
    <property type="term" value="C:TRAPPII protein complex"/>
    <property type="evidence" value="ECO:0007669"/>
    <property type="project" value="InterPro"/>
</dbReference>
<evidence type="ECO:0008006" key="10">
    <source>
        <dbReference type="Google" id="ProtNLM"/>
    </source>
</evidence>
<feature type="domain" description="TRAPPC10/Trs130 N-terminal" evidence="6">
    <location>
        <begin position="38"/>
        <end position="336"/>
    </location>
</feature>
<dbReference type="EMBL" id="MCFC01000090">
    <property type="protein sequence ID" value="ORY22633.1"/>
    <property type="molecule type" value="Genomic_DNA"/>
</dbReference>
<dbReference type="InterPro" id="IPR055505">
    <property type="entry name" value="DUF7077"/>
</dbReference>
<gene>
    <name evidence="8" type="ORF">BCR39DRAFT_551248</name>
</gene>
<evidence type="ECO:0000256" key="2">
    <source>
        <dbReference type="ARBA" id="ARBA00022448"/>
    </source>
</evidence>
<dbReference type="PANTHER" id="PTHR13251:SF3">
    <property type="entry name" value="TRAFFICKING PROTEIN PARTICLE COMPLEX SUBUNIT 10"/>
    <property type="match status" value="1"/>
</dbReference>
<name>A0A1Y2AJ70_9TREE</name>
<comment type="caution">
    <text evidence="8">The sequence shown here is derived from an EMBL/GenBank/DDBJ whole genome shotgun (WGS) entry which is preliminary data.</text>
</comment>
<evidence type="ECO:0000313" key="9">
    <source>
        <dbReference type="Proteomes" id="UP000193986"/>
    </source>
</evidence>
<keyword evidence="3" id="KW-0333">Golgi apparatus</keyword>
<dbReference type="InterPro" id="IPR045126">
    <property type="entry name" value="TRAPPC10/Trs130"/>
</dbReference>
<sequence length="1190" mass="131442">MPPRSVLITYTLHPSPSSPSTPPPSAQIRALQDTLHAFALQFPLRNLHWKSPTRTALRTIQELDVRMVELGELGGGTGTGRDVGSSVLEAPLVNLCLVVCEDAEIYKTQTRSFIRDWLSLLAARRTVHAPLIILVHPPTPAGTSTSSSKTVFGRDKGILGRLKTDFNTPKRDLCVAVALPASGNVGDPTAWAEVVNRVKEAIVLAFDGAIREREDEVKRAEAQRVVVGWNFCTWFLLKESLAHSFEGVNLPEDALIVYEELEATFFQILKEQNLSWFGKLGATGPQDDSLPILDTSVKPYRDMLQTSSISIFDFRVYLFARQAALLGTLGRITEIAKRGQWFVASLTRRLRENEAELAEHFIESWTYTACMDIVNKCDEWSRLDRPSGDYSGLIAYESARSELLDIARVQVERIGVATRRLPDVYPFSPPTALVVPTDDVLFESSDAGMSDQEESEPPVSRPNMSNRQLLDAVDDETKFRTLYLNLTNKAIMAYEACGKINSVIRPKTDLVALALSSEDWPMAYDLSRALAKDCAELRIWEPVASFALFAALRSHGELQLSKDDEWVNLALAYLRAQAVVPDQPEGEEKSHRVEIIQVVQGLRQVEVQHTVEDHQAFSVRIVGDRARFGDKADTCQVDIEVTSRLALDVSVDAVQIELDGGSSDDISFIYSNPTLKPGKTVLSATCYTSVQGVFTVCSASISLGSIRLVYPILDEIEVLHVKRNPAGPSALLKMPYQISLDSGDQVVLEVRGGHRGIYGAKVSVASISMDVQYMLQRATSDDTALRTDEETIEIGDVAVGQVINVAIPCSGAPHSDTTKARIIMTYAVEGDGLARTYMDIQTLSMGLPLTVNVQDFFRSEHLISHFTIASDGREYLRVQSVELKPADNDDYMVEACRPKWNDSINVTPSQPLSSLFKIRPTTASAVAAVLRLVIRYRNIEDEVGQVLNDCLENIGSSESVTRYIRAFLRDRTSWMSEYLATEDLAGCVDAFLTEAGHKSDSSEEVEQFLSALEKAASSTAPWRTLDIPVEVPQHRLITTVNFSRTSSSSGLVYEGRALAITAELSTCLTWIGTDDQVQVDVIFDIQANPEDWSLLGRKKGSFIASPDHPHQIDIVLVPMRSGIIFFPAVSVHLLDPPSVNTSSPGEDPPICETYVSNAAEYINVLPAKGSTTALVPLEDQRWEETDIRRM</sequence>
<dbReference type="Proteomes" id="UP000193986">
    <property type="component" value="Unassembled WGS sequence"/>
</dbReference>
<dbReference type="AlphaFoldDB" id="A0A1Y2AJ70"/>
<keyword evidence="2" id="KW-0813">Transport</keyword>
<dbReference type="InterPro" id="IPR022233">
    <property type="entry name" value="TRAPPC10/Trs130_C"/>
</dbReference>
<evidence type="ECO:0000256" key="4">
    <source>
        <dbReference type="SAM" id="MobiDB-lite"/>
    </source>
</evidence>
<keyword evidence="9" id="KW-1185">Reference proteome</keyword>
<dbReference type="Pfam" id="PF23036">
    <property type="entry name" value="TRAPPC10_1st"/>
    <property type="match status" value="1"/>
</dbReference>
<reference evidence="8 9" key="1">
    <citation type="submission" date="2016-07" db="EMBL/GenBank/DDBJ databases">
        <title>Pervasive Adenine N6-methylation of Active Genes in Fungi.</title>
        <authorList>
            <consortium name="DOE Joint Genome Institute"/>
            <person name="Mondo S.J."/>
            <person name="Dannebaum R.O."/>
            <person name="Kuo R.C."/>
            <person name="Labutti K."/>
            <person name="Haridas S."/>
            <person name="Kuo A."/>
            <person name="Salamov A."/>
            <person name="Ahrendt S.R."/>
            <person name="Lipzen A."/>
            <person name="Sullivan W."/>
            <person name="Andreopoulos W.B."/>
            <person name="Clum A."/>
            <person name="Lindquist E."/>
            <person name="Daum C."/>
            <person name="Ramamoorthy G.K."/>
            <person name="Gryganskyi A."/>
            <person name="Culley D."/>
            <person name="Magnuson J.K."/>
            <person name="James T.Y."/>
            <person name="O'Malley M.A."/>
            <person name="Stajich J.E."/>
            <person name="Spatafora J.W."/>
            <person name="Visel A."/>
            <person name="Grigoriev I.V."/>
        </authorList>
    </citation>
    <scope>NUCLEOTIDE SEQUENCE [LARGE SCALE GENOMIC DNA]</scope>
    <source>
        <strain evidence="8 9">68-887.2</strain>
    </source>
</reference>
<dbReference type="GO" id="GO:0006891">
    <property type="term" value="P:intra-Golgi vesicle-mediated transport"/>
    <property type="evidence" value="ECO:0007669"/>
    <property type="project" value="TreeGrafter"/>
</dbReference>
<feature type="region of interest" description="Disordered" evidence="4">
    <location>
        <begin position="446"/>
        <end position="465"/>
    </location>
</feature>
<proteinExistence type="predicted"/>
<evidence type="ECO:0000259" key="5">
    <source>
        <dbReference type="Pfam" id="PF12584"/>
    </source>
</evidence>
<protein>
    <recommendedName>
        <fullName evidence="10">Trafficking protein particle complex subunit 10</fullName>
    </recommendedName>
</protein>
<feature type="domain" description="DUF7077" evidence="7">
    <location>
        <begin position="729"/>
        <end position="830"/>
    </location>
</feature>
<evidence type="ECO:0000256" key="3">
    <source>
        <dbReference type="ARBA" id="ARBA00023034"/>
    </source>
</evidence>
<dbReference type="GO" id="GO:0005829">
    <property type="term" value="C:cytosol"/>
    <property type="evidence" value="ECO:0007669"/>
    <property type="project" value="GOC"/>
</dbReference>
<evidence type="ECO:0000256" key="1">
    <source>
        <dbReference type="ARBA" id="ARBA00004555"/>
    </source>
</evidence>
<feature type="domain" description="TRAPPC10/Trs130 C-terminal" evidence="5">
    <location>
        <begin position="1028"/>
        <end position="1165"/>
    </location>
</feature>
<dbReference type="PANTHER" id="PTHR13251">
    <property type="entry name" value="EPILEPSY HOLOPROSENCEPHALY CANDIDATE 1/TMEM1"/>
    <property type="match status" value="1"/>
</dbReference>
<comment type="subcellular location">
    <subcellularLocation>
        <location evidence="1">Golgi apparatus</location>
    </subcellularLocation>
</comment>
<dbReference type="Pfam" id="PF12584">
    <property type="entry name" value="TRAPPC10"/>
    <property type="match status" value="1"/>
</dbReference>
<dbReference type="InParanoid" id="A0A1Y2AJ70"/>
<dbReference type="GO" id="GO:0034498">
    <property type="term" value="P:early endosome to Golgi transport"/>
    <property type="evidence" value="ECO:0007669"/>
    <property type="project" value="TreeGrafter"/>
</dbReference>
<evidence type="ECO:0000313" key="8">
    <source>
        <dbReference type="EMBL" id="ORY22633.1"/>
    </source>
</evidence>
<dbReference type="Pfam" id="PF23274">
    <property type="entry name" value="DUF7077"/>
    <property type="match status" value="1"/>
</dbReference>
<dbReference type="STRING" id="71784.A0A1Y2AJ70"/>
<organism evidence="8 9">
    <name type="scientific">Naematelia encephala</name>
    <dbReference type="NCBI Taxonomy" id="71784"/>
    <lineage>
        <taxon>Eukaryota</taxon>
        <taxon>Fungi</taxon>
        <taxon>Dikarya</taxon>
        <taxon>Basidiomycota</taxon>
        <taxon>Agaricomycotina</taxon>
        <taxon>Tremellomycetes</taxon>
        <taxon>Tremellales</taxon>
        <taxon>Naemateliaceae</taxon>
        <taxon>Naematelia</taxon>
    </lineage>
</organism>
<accession>A0A1Y2AJ70</accession>
<dbReference type="InterPro" id="IPR056913">
    <property type="entry name" value="TRAPPC10/Trs130_N"/>
</dbReference>